<dbReference type="EMBL" id="JACHIN010000011">
    <property type="protein sequence ID" value="MBB5081540.1"/>
    <property type="molecule type" value="Genomic_DNA"/>
</dbReference>
<name>A0A7W8A8J9_9ACTN</name>
<dbReference type="GO" id="GO:0051213">
    <property type="term" value="F:dioxygenase activity"/>
    <property type="evidence" value="ECO:0007669"/>
    <property type="project" value="UniProtKB-KW"/>
</dbReference>
<evidence type="ECO:0000313" key="3">
    <source>
        <dbReference type="EMBL" id="MBB5081540.1"/>
    </source>
</evidence>
<dbReference type="RefSeq" id="WP_184969017.1">
    <property type="nucleotide sequence ID" value="NZ_JACHIN010000011.1"/>
</dbReference>
<dbReference type="InterPro" id="IPR018146">
    <property type="entry name" value="Glyoxalase_1_CS"/>
</dbReference>
<dbReference type="PROSITE" id="PS00934">
    <property type="entry name" value="GLYOXALASE_I_1"/>
    <property type="match status" value="1"/>
</dbReference>
<organism evidence="3 4">
    <name type="scientific">Nonomuraea endophytica</name>
    <dbReference type="NCBI Taxonomy" id="714136"/>
    <lineage>
        <taxon>Bacteria</taxon>
        <taxon>Bacillati</taxon>
        <taxon>Actinomycetota</taxon>
        <taxon>Actinomycetes</taxon>
        <taxon>Streptosporangiales</taxon>
        <taxon>Streptosporangiaceae</taxon>
        <taxon>Nonomuraea</taxon>
    </lineage>
</organism>
<proteinExistence type="predicted"/>
<dbReference type="Gene3D" id="3.10.180.10">
    <property type="entry name" value="2,3-Dihydroxybiphenyl 1,2-Dioxygenase, domain 1"/>
    <property type="match status" value="1"/>
</dbReference>
<keyword evidence="3" id="KW-0560">Oxidoreductase</keyword>
<sequence>MATALQTGHVGLNVTELDRSIDFYCQVFGLGLFGKTDGGDWRYARLGRPEELVLTLWEQSSGRFDGGTPGLHHLSFEAPGIEELEAIEARLRELGVAIRHDGIVPHGTGRESGGLFFEDPDGTRLEIYVNEGVTAPAPHENAPTCGFF</sequence>
<dbReference type="PROSITE" id="PS51819">
    <property type="entry name" value="VOC"/>
    <property type="match status" value="1"/>
</dbReference>
<gene>
    <name evidence="3" type="ORF">HNR40_007035</name>
</gene>
<dbReference type="CDD" id="cd06587">
    <property type="entry name" value="VOC"/>
    <property type="match status" value="1"/>
</dbReference>
<dbReference type="GO" id="GO:0046872">
    <property type="term" value="F:metal ion binding"/>
    <property type="evidence" value="ECO:0007669"/>
    <property type="project" value="UniProtKB-KW"/>
</dbReference>
<dbReference type="Pfam" id="PF00903">
    <property type="entry name" value="Glyoxalase"/>
    <property type="match status" value="1"/>
</dbReference>
<dbReference type="AlphaFoldDB" id="A0A7W8A8J9"/>
<accession>A0A7W8A8J9</accession>
<dbReference type="SUPFAM" id="SSF54593">
    <property type="entry name" value="Glyoxalase/Bleomycin resistance protein/Dihydroxybiphenyl dioxygenase"/>
    <property type="match status" value="1"/>
</dbReference>
<feature type="domain" description="VOC" evidence="2">
    <location>
        <begin position="6"/>
        <end position="130"/>
    </location>
</feature>
<dbReference type="InterPro" id="IPR004360">
    <property type="entry name" value="Glyas_Fos-R_dOase_dom"/>
</dbReference>
<evidence type="ECO:0000259" key="2">
    <source>
        <dbReference type="PROSITE" id="PS51819"/>
    </source>
</evidence>
<keyword evidence="1" id="KW-0479">Metal-binding</keyword>
<reference evidence="3 4" key="1">
    <citation type="submission" date="2020-08" db="EMBL/GenBank/DDBJ databases">
        <title>Genomic Encyclopedia of Type Strains, Phase IV (KMG-IV): sequencing the most valuable type-strain genomes for metagenomic binning, comparative biology and taxonomic classification.</title>
        <authorList>
            <person name="Goeker M."/>
        </authorList>
    </citation>
    <scope>NUCLEOTIDE SEQUENCE [LARGE SCALE GENOMIC DNA]</scope>
    <source>
        <strain evidence="3 4">DSM 45385</strain>
    </source>
</reference>
<dbReference type="InterPro" id="IPR037523">
    <property type="entry name" value="VOC_core"/>
</dbReference>
<protein>
    <submittedName>
        <fullName evidence="3">Catechol-2,3-dioxygenase</fullName>
    </submittedName>
</protein>
<comment type="caution">
    <text evidence="3">The sequence shown here is derived from an EMBL/GenBank/DDBJ whole genome shotgun (WGS) entry which is preliminary data.</text>
</comment>
<dbReference type="InterPro" id="IPR029068">
    <property type="entry name" value="Glyas_Bleomycin-R_OHBP_Dase"/>
</dbReference>
<dbReference type="PANTHER" id="PTHR43279:SF1">
    <property type="entry name" value="CATECHOL-2,3-DIOXYGENASE"/>
    <property type="match status" value="1"/>
</dbReference>
<dbReference type="GO" id="GO:0004462">
    <property type="term" value="F:lactoylglutathione lyase activity"/>
    <property type="evidence" value="ECO:0007669"/>
    <property type="project" value="InterPro"/>
</dbReference>
<dbReference type="Proteomes" id="UP000568380">
    <property type="component" value="Unassembled WGS sequence"/>
</dbReference>
<keyword evidence="4" id="KW-1185">Reference proteome</keyword>
<dbReference type="PANTHER" id="PTHR43279">
    <property type="entry name" value="CATECHOL-2,3-DIOXYGENASE"/>
    <property type="match status" value="1"/>
</dbReference>
<evidence type="ECO:0000313" key="4">
    <source>
        <dbReference type="Proteomes" id="UP000568380"/>
    </source>
</evidence>
<keyword evidence="3" id="KW-0223">Dioxygenase</keyword>
<evidence type="ECO:0000256" key="1">
    <source>
        <dbReference type="ARBA" id="ARBA00022723"/>
    </source>
</evidence>